<dbReference type="GO" id="GO:0008781">
    <property type="term" value="F:N-acylneuraminate cytidylyltransferase activity"/>
    <property type="evidence" value="ECO:0007669"/>
    <property type="project" value="TreeGrafter"/>
</dbReference>
<dbReference type="EMBL" id="QGGP01000004">
    <property type="protein sequence ID" value="PWK18522.1"/>
    <property type="molecule type" value="Genomic_DNA"/>
</dbReference>
<dbReference type="FunFam" id="3.40.50.1000:FF:000029">
    <property type="entry name" value="3-deoxy-D-manno-octulosonate 8-phosphate phosphatase KdsC"/>
    <property type="match status" value="1"/>
</dbReference>
<evidence type="ECO:0000313" key="9">
    <source>
        <dbReference type="Proteomes" id="UP000245430"/>
    </source>
</evidence>
<evidence type="ECO:0000256" key="4">
    <source>
        <dbReference type="ARBA" id="ARBA00022723"/>
    </source>
</evidence>
<dbReference type="Gene3D" id="3.40.50.1000">
    <property type="entry name" value="HAD superfamily/HAD-like"/>
    <property type="match status" value="1"/>
</dbReference>
<gene>
    <name evidence="8" type="ORF">LX78_01828</name>
</gene>
<dbReference type="Pfam" id="PF08282">
    <property type="entry name" value="Hydrolase_3"/>
    <property type="match status" value="1"/>
</dbReference>
<comment type="cofactor">
    <cofactor evidence="1 7">
        <name>Mg(2+)</name>
        <dbReference type="ChEBI" id="CHEBI:18420"/>
    </cofactor>
</comment>
<comment type="caution">
    <text evidence="8">The sequence shown here is derived from an EMBL/GenBank/DDBJ whole genome shotgun (WGS) entry which is preliminary data.</text>
</comment>
<evidence type="ECO:0000256" key="2">
    <source>
        <dbReference type="ARBA" id="ARBA00005893"/>
    </source>
</evidence>
<dbReference type="InterPro" id="IPR023214">
    <property type="entry name" value="HAD_sf"/>
</dbReference>
<feature type="binding site" evidence="7">
    <location>
        <position position="21"/>
    </location>
    <ligand>
        <name>substrate</name>
    </ligand>
</feature>
<reference evidence="8 9" key="1">
    <citation type="submission" date="2018-05" db="EMBL/GenBank/DDBJ databases">
        <title>Genomic Encyclopedia of Archaeal and Bacterial Type Strains, Phase II (KMG-II): from individual species to whole genera.</title>
        <authorList>
            <person name="Goeker M."/>
        </authorList>
    </citation>
    <scope>NUCLEOTIDE SEQUENCE [LARGE SCALE GENOMIC DNA]</scope>
    <source>
        <strain evidence="8 9">DSM 22637</strain>
    </source>
</reference>
<dbReference type="InterPro" id="IPR050793">
    <property type="entry name" value="CMP-NeuNAc_synthase"/>
</dbReference>
<dbReference type="OrthoDB" id="9805604at2"/>
<keyword evidence="4 7" id="KW-0479">Metal-binding</keyword>
<dbReference type="Proteomes" id="UP000245430">
    <property type="component" value="Unassembled WGS sequence"/>
</dbReference>
<dbReference type="CDD" id="cd01630">
    <property type="entry name" value="HAD_KDO-like"/>
    <property type="match status" value="1"/>
</dbReference>
<comment type="subunit">
    <text evidence="3">Homotetramer.</text>
</comment>
<comment type="similarity">
    <text evidence="2">Belongs to the KdsC family.</text>
</comment>
<evidence type="ECO:0000313" key="8">
    <source>
        <dbReference type="EMBL" id="PWK18522.1"/>
    </source>
</evidence>
<evidence type="ECO:0000256" key="1">
    <source>
        <dbReference type="ARBA" id="ARBA00001946"/>
    </source>
</evidence>
<dbReference type="InterPro" id="IPR036412">
    <property type="entry name" value="HAD-like_sf"/>
</dbReference>
<name>A0A316DLT8_9FLAO</name>
<dbReference type="NCBIfam" id="TIGR01670">
    <property type="entry name" value="KdsC-phosphatas"/>
    <property type="match status" value="1"/>
</dbReference>
<keyword evidence="6 7" id="KW-0460">Magnesium</keyword>
<dbReference type="GO" id="GO:0046872">
    <property type="term" value="F:metal ion binding"/>
    <property type="evidence" value="ECO:0007669"/>
    <property type="project" value="UniProtKB-KW"/>
</dbReference>
<dbReference type="SFLD" id="SFLDG01136">
    <property type="entry name" value="C1.6:_Phosphoserine_Phosphatas"/>
    <property type="match status" value="1"/>
</dbReference>
<dbReference type="SUPFAM" id="SSF56784">
    <property type="entry name" value="HAD-like"/>
    <property type="match status" value="1"/>
</dbReference>
<proteinExistence type="inferred from homology"/>
<dbReference type="SFLD" id="SFLDG01138">
    <property type="entry name" value="C1.6.2:_Deoxy-d-mannose-octulo"/>
    <property type="match status" value="1"/>
</dbReference>
<feature type="binding site" evidence="7">
    <location>
        <position position="19"/>
    </location>
    <ligand>
        <name>Mg(2+)</name>
        <dbReference type="ChEBI" id="CHEBI:18420"/>
    </ligand>
</feature>
<evidence type="ECO:0000256" key="6">
    <source>
        <dbReference type="ARBA" id="ARBA00022842"/>
    </source>
</evidence>
<dbReference type="RefSeq" id="WP_109682344.1">
    <property type="nucleotide sequence ID" value="NZ_QGGP01000004.1"/>
</dbReference>
<organism evidence="8 9">
    <name type="scientific">Xanthomarina spongicola</name>
    <dbReference type="NCBI Taxonomy" id="570520"/>
    <lineage>
        <taxon>Bacteria</taxon>
        <taxon>Pseudomonadati</taxon>
        <taxon>Bacteroidota</taxon>
        <taxon>Flavobacteriia</taxon>
        <taxon>Flavobacteriales</taxon>
        <taxon>Flavobacteriaceae</taxon>
        <taxon>Xanthomarina</taxon>
    </lineage>
</organism>
<feature type="binding site" evidence="7">
    <location>
        <position position="112"/>
    </location>
    <ligand>
        <name>Mg(2+)</name>
        <dbReference type="ChEBI" id="CHEBI:18420"/>
    </ligand>
</feature>
<dbReference type="PANTHER" id="PTHR21485">
    <property type="entry name" value="HAD SUPERFAMILY MEMBERS CMAS AND KDSC"/>
    <property type="match status" value="1"/>
</dbReference>
<evidence type="ECO:0000256" key="7">
    <source>
        <dbReference type="PIRSR" id="PIRSR006118-2"/>
    </source>
</evidence>
<dbReference type="GO" id="GO:0016788">
    <property type="term" value="F:hydrolase activity, acting on ester bonds"/>
    <property type="evidence" value="ECO:0007669"/>
    <property type="project" value="InterPro"/>
</dbReference>
<dbReference type="SFLD" id="SFLDS00003">
    <property type="entry name" value="Haloacid_Dehalogenase"/>
    <property type="match status" value="1"/>
</dbReference>
<dbReference type="InterPro" id="IPR010023">
    <property type="entry name" value="KdsC_fam"/>
</dbReference>
<keyword evidence="5" id="KW-0378">Hydrolase</keyword>
<accession>A0A316DLT8</accession>
<dbReference type="AlphaFoldDB" id="A0A316DLT8"/>
<dbReference type="PIRSF" id="PIRSF006118">
    <property type="entry name" value="KDO8-P_Ptase"/>
    <property type="match status" value="1"/>
</dbReference>
<protein>
    <submittedName>
        <fullName evidence="8">3-deoxy-D-manno-octulosonate 8-phosphate phosphatase (KDO 8-P phosphatase)</fullName>
    </submittedName>
</protein>
<evidence type="ECO:0000256" key="5">
    <source>
        <dbReference type="ARBA" id="ARBA00022801"/>
    </source>
</evidence>
<dbReference type="PANTHER" id="PTHR21485:SF3">
    <property type="entry name" value="N-ACYLNEURAMINATE CYTIDYLYLTRANSFERASE"/>
    <property type="match status" value="1"/>
</dbReference>
<sequence>MEDKSYKEYLEHITTFIFDVDGVLTDGTITVTTSGEMLRTMNIKDGYALKTSVDKGFHVCVISGGTNEGVRKRLEGLGLTDIYLGAHNKIEQLNDYLKKHQISIKNVLYMGDDIPDFPVMKLVGLPCCPQDAVPEIKAISKYVSHKNGGKGAVRDVIEQVLKVQGKWNGSFDAKYD</sequence>
<keyword evidence="9" id="KW-1185">Reference proteome</keyword>
<evidence type="ECO:0000256" key="3">
    <source>
        <dbReference type="ARBA" id="ARBA00011881"/>
    </source>
</evidence>